<sequence length="44" mass="5148">MQTTVTRLEQHIVELTRRLEEQQGDLEAARSANRDLTRALNQRV</sequence>
<feature type="region of interest" description="Disordered" evidence="1">
    <location>
        <begin position="23"/>
        <end position="44"/>
    </location>
</feature>
<evidence type="ECO:0000313" key="3">
    <source>
        <dbReference type="Proteomes" id="UP001353952"/>
    </source>
</evidence>
<dbReference type="Proteomes" id="UP001353952">
    <property type="component" value="Unassembled WGS sequence"/>
</dbReference>
<comment type="caution">
    <text evidence="2">The sequence shown here is derived from an EMBL/GenBank/DDBJ whole genome shotgun (WGS) entry which is preliminary data.</text>
</comment>
<gene>
    <name evidence="2" type="ORF">RFN57_00110</name>
</gene>
<accession>A0ABU6LNN6</accession>
<name>A0ABU6LNN6_9ACTN</name>
<proteinExistence type="predicted"/>
<evidence type="ECO:0000313" key="2">
    <source>
        <dbReference type="EMBL" id="MEC7050738.1"/>
    </source>
</evidence>
<reference evidence="2 3" key="1">
    <citation type="submission" date="2024-01" db="EMBL/GenBank/DDBJ databases">
        <title>Genome analysis.</title>
        <authorList>
            <person name="Zhang K."/>
        </authorList>
    </citation>
    <scope>NUCLEOTIDE SEQUENCE [LARGE SCALE GENOMIC DNA]</scope>
    <source>
        <strain evidence="2 3">CGMCC 4.1753</strain>
    </source>
</reference>
<evidence type="ECO:0000256" key="1">
    <source>
        <dbReference type="SAM" id="MobiDB-lite"/>
    </source>
</evidence>
<organism evidence="2 3">
    <name type="scientific">Streptomyces violaceochromogenes</name>
    <dbReference type="NCBI Taxonomy" id="67377"/>
    <lineage>
        <taxon>Bacteria</taxon>
        <taxon>Bacillati</taxon>
        <taxon>Actinomycetota</taxon>
        <taxon>Actinomycetes</taxon>
        <taxon>Kitasatosporales</taxon>
        <taxon>Streptomycetaceae</taxon>
        <taxon>Streptomyces</taxon>
    </lineage>
</organism>
<dbReference type="EMBL" id="JAYXNZ010000001">
    <property type="protein sequence ID" value="MEC7050738.1"/>
    <property type="molecule type" value="Genomic_DNA"/>
</dbReference>
<keyword evidence="3" id="KW-1185">Reference proteome</keyword>
<protein>
    <submittedName>
        <fullName evidence="2">Uncharacterized protein</fullName>
    </submittedName>
</protein>
<dbReference type="RefSeq" id="WP_268254291.1">
    <property type="nucleotide sequence ID" value="NZ_BMUO01000017.1"/>
</dbReference>